<protein>
    <submittedName>
        <fullName evidence="2">Protein FAM83C</fullName>
    </submittedName>
</protein>
<organism evidence="2 3">
    <name type="scientific">Lates japonicus</name>
    <name type="common">Japanese lates</name>
    <dbReference type="NCBI Taxonomy" id="270547"/>
    <lineage>
        <taxon>Eukaryota</taxon>
        <taxon>Metazoa</taxon>
        <taxon>Chordata</taxon>
        <taxon>Craniata</taxon>
        <taxon>Vertebrata</taxon>
        <taxon>Euteleostomi</taxon>
        <taxon>Actinopterygii</taxon>
        <taxon>Neopterygii</taxon>
        <taxon>Teleostei</taxon>
        <taxon>Neoteleostei</taxon>
        <taxon>Acanthomorphata</taxon>
        <taxon>Carangaria</taxon>
        <taxon>Carangaria incertae sedis</taxon>
        <taxon>Centropomidae</taxon>
        <taxon>Lates</taxon>
    </lineage>
</organism>
<feature type="compositionally biased region" description="Low complexity" evidence="1">
    <location>
        <begin position="75"/>
        <end position="85"/>
    </location>
</feature>
<comment type="caution">
    <text evidence="2">The sequence shown here is derived from an EMBL/GenBank/DDBJ whole genome shotgun (WGS) entry which is preliminary data.</text>
</comment>
<dbReference type="AlphaFoldDB" id="A0AAD3NHC9"/>
<feature type="compositionally biased region" description="Basic and acidic residues" evidence="1">
    <location>
        <begin position="36"/>
        <end position="54"/>
    </location>
</feature>
<evidence type="ECO:0000313" key="2">
    <source>
        <dbReference type="EMBL" id="GLD71179.1"/>
    </source>
</evidence>
<keyword evidence="3" id="KW-1185">Reference proteome</keyword>
<feature type="compositionally biased region" description="Basic residues" evidence="1">
    <location>
        <begin position="117"/>
        <end position="137"/>
    </location>
</feature>
<evidence type="ECO:0000313" key="3">
    <source>
        <dbReference type="Proteomes" id="UP001279410"/>
    </source>
</evidence>
<name>A0AAD3NHC9_LATJO</name>
<dbReference type="Proteomes" id="UP001279410">
    <property type="component" value="Unassembled WGS sequence"/>
</dbReference>
<sequence length="187" mass="19792">METSRVFGSDRGLATFIPQSRTYTEPAISSGGLVPGHERQEAAGKPASAEEVKEPVAAGLHAGAGAIKRGGPAGDGRPAGARGEGVPQVPSEERSSTSSPAGDPLHHPARGQNLRLRQQRRRPQRPGLRGRGRRVRAHLGLTSHDVRRGAADAGARLAGLPARYGPSETQIYFQRDKSHNVKDLISP</sequence>
<evidence type="ECO:0000256" key="1">
    <source>
        <dbReference type="SAM" id="MobiDB-lite"/>
    </source>
</evidence>
<reference evidence="2" key="1">
    <citation type="submission" date="2022-08" db="EMBL/GenBank/DDBJ databases">
        <title>Genome sequencing of akame (Lates japonicus).</title>
        <authorList>
            <person name="Hashiguchi Y."/>
            <person name="Takahashi H."/>
        </authorList>
    </citation>
    <scope>NUCLEOTIDE SEQUENCE</scope>
    <source>
        <strain evidence="2">Kochi</strain>
    </source>
</reference>
<feature type="region of interest" description="Disordered" evidence="1">
    <location>
        <begin position="1"/>
        <end position="147"/>
    </location>
</feature>
<gene>
    <name evidence="2" type="ORF">AKAME5_002250000</name>
</gene>
<dbReference type="EMBL" id="BRZM01000534">
    <property type="protein sequence ID" value="GLD71179.1"/>
    <property type="molecule type" value="Genomic_DNA"/>
</dbReference>
<accession>A0AAD3NHC9</accession>
<proteinExistence type="predicted"/>